<feature type="compositionally biased region" description="Acidic residues" evidence="1">
    <location>
        <begin position="187"/>
        <end position="205"/>
    </location>
</feature>
<feature type="compositionally biased region" description="Polar residues" evidence="1">
    <location>
        <begin position="225"/>
        <end position="250"/>
    </location>
</feature>
<dbReference type="Proteomes" id="UP000070544">
    <property type="component" value="Unassembled WGS sequence"/>
</dbReference>
<name>A0A139ADJ6_GONPJ</name>
<reference evidence="2 3" key="1">
    <citation type="journal article" date="2015" name="Genome Biol. Evol.">
        <title>Phylogenomic analyses indicate that early fungi evolved digesting cell walls of algal ancestors of land plants.</title>
        <authorList>
            <person name="Chang Y."/>
            <person name="Wang S."/>
            <person name="Sekimoto S."/>
            <person name="Aerts A.L."/>
            <person name="Choi C."/>
            <person name="Clum A."/>
            <person name="LaButti K.M."/>
            <person name="Lindquist E.A."/>
            <person name="Yee Ngan C."/>
            <person name="Ohm R.A."/>
            <person name="Salamov A.A."/>
            <person name="Grigoriev I.V."/>
            <person name="Spatafora J.W."/>
            <person name="Berbee M.L."/>
        </authorList>
    </citation>
    <scope>NUCLEOTIDE SEQUENCE [LARGE SCALE GENOMIC DNA]</scope>
    <source>
        <strain evidence="2 3">JEL478</strain>
    </source>
</reference>
<feature type="compositionally biased region" description="Acidic residues" evidence="1">
    <location>
        <begin position="103"/>
        <end position="116"/>
    </location>
</feature>
<evidence type="ECO:0000313" key="3">
    <source>
        <dbReference type="Proteomes" id="UP000070544"/>
    </source>
</evidence>
<dbReference type="AlphaFoldDB" id="A0A139ADJ6"/>
<keyword evidence="3" id="KW-1185">Reference proteome</keyword>
<organism evidence="2 3">
    <name type="scientific">Gonapodya prolifera (strain JEL478)</name>
    <name type="common">Monoblepharis prolifera</name>
    <dbReference type="NCBI Taxonomy" id="1344416"/>
    <lineage>
        <taxon>Eukaryota</taxon>
        <taxon>Fungi</taxon>
        <taxon>Fungi incertae sedis</taxon>
        <taxon>Chytridiomycota</taxon>
        <taxon>Chytridiomycota incertae sedis</taxon>
        <taxon>Monoblepharidomycetes</taxon>
        <taxon>Monoblepharidales</taxon>
        <taxon>Gonapodyaceae</taxon>
        <taxon>Gonapodya</taxon>
    </lineage>
</organism>
<feature type="compositionally biased region" description="Polar residues" evidence="1">
    <location>
        <begin position="119"/>
        <end position="128"/>
    </location>
</feature>
<accession>A0A139ADJ6</accession>
<feature type="region of interest" description="Disordered" evidence="1">
    <location>
        <begin position="103"/>
        <end position="250"/>
    </location>
</feature>
<protein>
    <submittedName>
        <fullName evidence="2">Uncharacterized protein</fullName>
    </submittedName>
</protein>
<proteinExistence type="predicted"/>
<dbReference type="EMBL" id="KQ965766">
    <property type="protein sequence ID" value="KXS14892.1"/>
    <property type="molecule type" value="Genomic_DNA"/>
</dbReference>
<evidence type="ECO:0000313" key="2">
    <source>
        <dbReference type="EMBL" id="KXS14892.1"/>
    </source>
</evidence>
<feature type="compositionally biased region" description="Acidic residues" evidence="1">
    <location>
        <begin position="135"/>
        <end position="147"/>
    </location>
</feature>
<gene>
    <name evidence="2" type="ORF">M427DRAFT_135562</name>
</gene>
<evidence type="ECO:0000256" key="1">
    <source>
        <dbReference type="SAM" id="MobiDB-lite"/>
    </source>
</evidence>
<sequence>MLPGGKGVAALKQLRPSVDAFHLFSAEKLTQMRANPGDLAAMANTITKAKQSSAAFKSMDTIAKKRPAMLSRAVSLRAEELYPTIEALIDQYVHLSADQLDVEEREAEDEKEEMEDNFIRSSQLSGLHSTRKADVEDDAISEGESNEEGPLFGDFTSVRQGITSVECELEEREAGEGSEVGDIAGSGEEESQMEEDAEESGEEVDSVARSGTRGRAQNRSRKRQVSPSGSVATSTSQKRAKSTRSSPYQD</sequence>